<evidence type="ECO:0000313" key="2">
    <source>
        <dbReference type="EMBL" id="MDM7830200.1"/>
    </source>
</evidence>
<accession>A0ABT7S3K6</accession>
<dbReference type="Proteomes" id="UP001321453">
    <property type="component" value="Unassembled WGS sequence"/>
</dbReference>
<dbReference type="Gene3D" id="3.10.180.10">
    <property type="entry name" value="2,3-Dihydroxybiphenyl 1,2-Dioxygenase, domain 1"/>
    <property type="match status" value="1"/>
</dbReference>
<dbReference type="PANTHER" id="PTHR35908">
    <property type="entry name" value="HYPOTHETICAL FUSION PROTEIN"/>
    <property type="match status" value="1"/>
</dbReference>
<protein>
    <submittedName>
        <fullName evidence="2">VOC family protein</fullName>
    </submittedName>
</protein>
<dbReference type="PANTHER" id="PTHR35908:SF1">
    <property type="entry name" value="CONSERVED PROTEIN"/>
    <property type="match status" value="1"/>
</dbReference>
<dbReference type="EMBL" id="JAUCGR010000001">
    <property type="protein sequence ID" value="MDM7830200.1"/>
    <property type="molecule type" value="Genomic_DNA"/>
</dbReference>
<comment type="caution">
    <text evidence="2">The sequence shown here is derived from an EMBL/GenBank/DDBJ whole genome shotgun (WGS) entry which is preliminary data.</text>
</comment>
<name>A0ABT7S3K6_9CELL</name>
<dbReference type="InterPro" id="IPR029068">
    <property type="entry name" value="Glyas_Bleomycin-R_OHBP_Dase"/>
</dbReference>
<gene>
    <name evidence="2" type="ORF">QRT05_02550</name>
</gene>
<organism evidence="2 3">
    <name type="scientific">Cellulomonas edaphi</name>
    <dbReference type="NCBI Taxonomy" id="3053468"/>
    <lineage>
        <taxon>Bacteria</taxon>
        <taxon>Bacillati</taxon>
        <taxon>Actinomycetota</taxon>
        <taxon>Actinomycetes</taxon>
        <taxon>Micrococcales</taxon>
        <taxon>Cellulomonadaceae</taxon>
        <taxon>Cellulomonas</taxon>
    </lineage>
</organism>
<dbReference type="PROSITE" id="PS51819">
    <property type="entry name" value="VOC"/>
    <property type="match status" value="1"/>
</dbReference>
<evidence type="ECO:0000313" key="3">
    <source>
        <dbReference type="Proteomes" id="UP001321453"/>
    </source>
</evidence>
<feature type="domain" description="VOC" evidence="1">
    <location>
        <begin position="21"/>
        <end position="140"/>
    </location>
</feature>
<reference evidence="2 3" key="1">
    <citation type="submission" date="2023-06" db="EMBL/GenBank/DDBJ databases">
        <title>Cellulomonas sp. MW9 Whole genome sequence.</title>
        <authorList>
            <person name="Park S."/>
        </authorList>
    </citation>
    <scope>NUCLEOTIDE SEQUENCE [LARGE SCALE GENOMIC DNA]</scope>
    <source>
        <strain evidence="2 3">MW9</strain>
    </source>
</reference>
<dbReference type="Pfam" id="PF18029">
    <property type="entry name" value="Glyoxalase_6"/>
    <property type="match status" value="1"/>
</dbReference>
<evidence type="ECO:0000259" key="1">
    <source>
        <dbReference type="PROSITE" id="PS51819"/>
    </source>
</evidence>
<dbReference type="SUPFAM" id="SSF54593">
    <property type="entry name" value="Glyoxalase/Bleomycin resistance protein/Dihydroxybiphenyl dioxygenase"/>
    <property type="match status" value="1"/>
</dbReference>
<keyword evidence="3" id="KW-1185">Reference proteome</keyword>
<proteinExistence type="predicted"/>
<dbReference type="InterPro" id="IPR037523">
    <property type="entry name" value="VOC_core"/>
</dbReference>
<dbReference type="InterPro" id="IPR041581">
    <property type="entry name" value="Glyoxalase_6"/>
</dbReference>
<dbReference type="RefSeq" id="WP_289444981.1">
    <property type="nucleotide sequence ID" value="NZ_JAUCGR010000001.1"/>
</dbReference>
<sequence>MSEPDVPPSAVPNQHEGLEFSLSATVLESRDANALADFYEALLGWRRIYDEPGWSMLRPPHGGSGLSFNTDPLYEPPVWPATGPHQQMQSHLDLLVSDLPRAVEHALARGATLAEFQPQEHVRVLIDPAGHPFCFFDENG</sequence>